<sequence>MAKNVVLPAIVLAIIGIALVVLAVVAISLFALPGWIGLVALGAWLIIACIYVLLVPKPEQNTDPLAGILDDPAERSPVIDRLLAVALSIVLFLAFRSLAFQAEVVAGHSMLPGFRDGQVFVISKFAYGYGRYSFPLGLVDFEGRLLGKTPGLGDVIVYRNVETDQDAISRVMGKENDQIELSNGTLRINGKPAQVEDGEQMNPNVRRETLPNGVDYPIRSNPSLSNGRTYRVPAGNVLVMGDNRQLAAPTVVPLKTVIGRVAFQLR</sequence>
<comment type="subcellular location">
    <subcellularLocation>
        <location evidence="3">Membrane</location>
        <topology evidence="3">Single-pass type II membrane protein</topology>
    </subcellularLocation>
</comment>
<keyword evidence="3" id="KW-0645">Protease</keyword>
<dbReference type="PANTHER" id="PTHR43390:SF1">
    <property type="entry name" value="CHLOROPLAST PROCESSING PEPTIDASE"/>
    <property type="match status" value="1"/>
</dbReference>
<keyword evidence="3" id="KW-0472">Membrane</keyword>
<dbReference type="PANTHER" id="PTHR43390">
    <property type="entry name" value="SIGNAL PEPTIDASE I"/>
    <property type="match status" value="1"/>
</dbReference>
<dbReference type="InterPro" id="IPR019533">
    <property type="entry name" value="Peptidase_S26"/>
</dbReference>
<evidence type="ECO:0000256" key="2">
    <source>
        <dbReference type="ARBA" id="ARBA00019232"/>
    </source>
</evidence>
<dbReference type="Proteomes" id="UP000886476">
    <property type="component" value="Unassembled WGS sequence"/>
</dbReference>
<evidence type="ECO:0000259" key="4">
    <source>
        <dbReference type="Pfam" id="PF10502"/>
    </source>
</evidence>
<proteinExistence type="inferred from homology"/>
<feature type="transmembrane region" description="Helical" evidence="3">
    <location>
        <begin position="82"/>
        <end position="100"/>
    </location>
</feature>
<keyword evidence="3 5" id="KW-0378">Hydrolase</keyword>
<dbReference type="CDD" id="cd00298">
    <property type="entry name" value="ACD_sHsps_p23-like"/>
    <property type="match status" value="1"/>
</dbReference>
<keyword evidence="3" id="KW-0812">Transmembrane</keyword>
<gene>
    <name evidence="5" type="primary">lepB</name>
    <name evidence="5" type="ORF">HL667_18330</name>
</gene>
<dbReference type="PRINTS" id="PR00727">
    <property type="entry name" value="LEADERPTASE"/>
</dbReference>
<evidence type="ECO:0000313" key="5">
    <source>
        <dbReference type="EMBL" id="NPU66967.1"/>
    </source>
</evidence>
<reference evidence="5" key="1">
    <citation type="submission" date="2020-05" db="EMBL/GenBank/DDBJ databases">
        <title>Nod-independent and nitrogen-fixing Bradyrhizobium aeschynomene sp. nov. isolated from nodules of Aeschynomene indica.</title>
        <authorList>
            <person name="Zhang Z."/>
        </authorList>
    </citation>
    <scope>NUCLEOTIDE SEQUENCE</scope>
    <source>
        <strain evidence="5">83012</strain>
    </source>
</reference>
<comment type="caution">
    <text evidence="3">Lacks conserved residue(s) required for the propagation of feature annotation.</text>
</comment>
<name>A0ABX2CI40_9BRAD</name>
<comment type="caution">
    <text evidence="5">The sequence shown here is derived from an EMBL/GenBank/DDBJ whole genome shotgun (WGS) entry which is preliminary data.</text>
</comment>
<dbReference type="Pfam" id="PF10502">
    <property type="entry name" value="Peptidase_S26"/>
    <property type="match status" value="1"/>
</dbReference>
<dbReference type="GO" id="GO:0009003">
    <property type="term" value="F:signal peptidase activity"/>
    <property type="evidence" value="ECO:0007669"/>
    <property type="project" value="UniProtKB-EC"/>
</dbReference>
<dbReference type="RefSeq" id="WP_172112056.1">
    <property type="nucleotide sequence ID" value="NZ_JABFDM010000002.1"/>
</dbReference>
<organism evidence="5 6">
    <name type="scientific">Bradyrhizobium aeschynomenes</name>
    <dbReference type="NCBI Taxonomy" id="2734909"/>
    <lineage>
        <taxon>Bacteria</taxon>
        <taxon>Pseudomonadati</taxon>
        <taxon>Pseudomonadota</taxon>
        <taxon>Alphaproteobacteria</taxon>
        <taxon>Hyphomicrobiales</taxon>
        <taxon>Nitrobacteraceae</taxon>
        <taxon>Bradyrhizobium</taxon>
    </lineage>
</organism>
<accession>A0ABX2CI40</accession>
<comment type="catalytic activity">
    <reaction evidence="3">
        <text>Cleavage of hydrophobic, N-terminal signal or leader sequences from secreted and periplasmic proteins.</text>
        <dbReference type="EC" id="3.4.21.89"/>
    </reaction>
</comment>
<keyword evidence="6" id="KW-1185">Reference proteome</keyword>
<evidence type="ECO:0000313" key="6">
    <source>
        <dbReference type="Proteomes" id="UP000886476"/>
    </source>
</evidence>
<dbReference type="EMBL" id="JABFDN010000005">
    <property type="protein sequence ID" value="NPU66967.1"/>
    <property type="molecule type" value="Genomic_DNA"/>
</dbReference>
<evidence type="ECO:0000256" key="3">
    <source>
        <dbReference type="RuleBase" id="RU362042"/>
    </source>
</evidence>
<protein>
    <recommendedName>
        <fullName evidence="2 3">Signal peptidase I</fullName>
        <ecNumber evidence="3">3.4.21.89</ecNumber>
    </recommendedName>
</protein>
<dbReference type="InterPro" id="IPR000223">
    <property type="entry name" value="Pept_S26A_signal_pept_1"/>
</dbReference>
<comment type="similarity">
    <text evidence="1 3">Belongs to the peptidase S26 family.</text>
</comment>
<dbReference type="InterPro" id="IPR036286">
    <property type="entry name" value="LexA/Signal_pep-like_sf"/>
</dbReference>
<feature type="transmembrane region" description="Helical" evidence="3">
    <location>
        <begin position="35"/>
        <end position="54"/>
    </location>
</feature>
<evidence type="ECO:0000256" key="1">
    <source>
        <dbReference type="ARBA" id="ARBA00009370"/>
    </source>
</evidence>
<keyword evidence="3" id="KW-1133">Transmembrane helix</keyword>
<dbReference type="CDD" id="cd06530">
    <property type="entry name" value="S26_SPase_I"/>
    <property type="match status" value="1"/>
</dbReference>
<dbReference type="Gene3D" id="2.10.109.10">
    <property type="entry name" value="Umud Fragment, subunit A"/>
    <property type="match status" value="1"/>
</dbReference>
<feature type="domain" description="Peptidase S26" evidence="4">
    <location>
        <begin position="82"/>
        <end position="261"/>
    </location>
</feature>
<feature type="transmembrane region" description="Helical" evidence="3">
    <location>
        <begin position="7"/>
        <end position="29"/>
    </location>
</feature>
<dbReference type="NCBIfam" id="TIGR02227">
    <property type="entry name" value="sigpep_I_bact"/>
    <property type="match status" value="1"/>
</dbReference>
<dbReference type="EC" id="3.4.21.89" evidence="3"/>
<dbReference type="SUPFAM" id="SSF51306">
    <property type="entry name" value="LexA/Signal peptidase"/>
    <property type="match status" value="1"/>
</dbReference>